<feature type="compositionally biased region" description="Low complexity" evidence="2">
    <location>
        <begin position="23"/>
        <end position="32"/>
    </location>
</feature>
<dbReference type="PANTHER" id="PTHR24423:SF629">
    <property type="entry name" value="PROTEIN EIN4"/>
    <property type="match status" value="1"/>
</dbReference>
<keyword evidence="4" id="KW-0808">Transferase</keyword>
<dbReference type="AlphaFoldDB" id="A0A9K3E215"/>
<organism evidence="4 5">
    <name type="scientific">Helianthus annuus</name>
    <name type="common">Common sunflower</name>
    <dbReference type="NCBI Taxonomy" id="4232"/>
    <lineage>
        <taxon>Eukaryota</taxon>
        <taxon>Viridiplantae</taxon>
        <taxon>Streptophyta</taxon>
        <taxon>Embryophyta</taxon>
        <taxon>Tracheophyta</taxon>
        <taxon>Spermatophyta</taxon>
        <taxon>Magnoliopsida</taxon>
        <taxon>eudicotyledons</taxon>
        <taxon>Gunneridae</taxon>
        <taxon>Pentapetalae</taxon>
        <taxon>asterids</taxon>
        <taxon>campanulids</taxon>
        <taxon>Asterales</taxon>
        <taxon>Asteraceae</taxon>
        <taxon>Asteroideae</taxon>
        <taxon>Heliantheae alliance</taxon>
        <taxon>Heliantheae</taxon>
        <taxon>Helianthus</taxon>
    </lineage>
</organism>
<dbReference type="GO" id="GO:0051740">
    <property type="term" value="F:ethylene binding"/>
    <property type="evidence" value="ECO:0000318"/>
    <property type="project" value="GO_Central"/>
</dbReference>
<evidence type="ECO:0000256" key="2">
    <source>
        <dbReference type="SAM" id="MobiDB-lite"/>
    </source>
</evidence>
<dbReference type="EC" id="2.7.11.1" evidence="4"/>
<keyword evidence="5" id="KW-1185">Reference proteome</keyword>
<dbReference type="GO" id="GO:0005783">
    <property type="term" value="C:endoplasmic reticulum"/>
    <property type="evidence" value="ECO:0000318"/>
    <property type="project" value="GO_Central"/>
</dbReference>
<name>A0A9K3E215_HELAN</name>
<dbReference type="PANTHER" id="PTHR24423">
    <property type="entry name" value="TWO-COMPONENT SENSOR HISTIDINE KINASE"/>
    <property type="match status" value="1"/>
</dbReference>
<sequence length="355" mass="39967">MKLRSRSSDPSNKGKSILEDPDNSISSLSSDSDYSESSHEGGGIGNDKLVDVPDSEPPKRRKTGSWSDEEMALEVDNVVVKKNKTKKKAKKKTKPTLMWQVWEEETEKWLDQHMTEDVDLDNLNEIVAEMVDPSPDLIVPLLKYQKQWLAWGLKQEESASRGGILAYEMRTFQVLLHMVGNLLDVSEEGRLVTFRVSLENGNDNKGWGTSRPVGDEFVNVKFDIGTGDVGFQLELAVLSMNSGVKRQQANRVKDSLSFTMRKKLVQMMQGKIWMSTNSQGYIQSTSLVLRFQIQQTFSRLMFDLGNFVDQPKSNSIFRGLQVILADDDNVNPMVTKKLLEKIGCLVTTVSSGFEC</sequence>
<gene>
    <name evidence="4" type="ORF">HanXRQr2_Chr15g0702201</name>
</gene>
<reference evidence="4" key="1">
    <citation type="journal article" date="2017" name="Nature">
        <title>The sunflower genome provides insights into oil metabolism, flowering and Asterid evolution.</title>
        <authorList>
            <person name="Badouin H."/>
            <person name="Gouzy J."/>
            <person name="Grassa C.J."/>
            <person name="Murat F."/>
            <person name="Staton S.E."/>
            <person name="Cottret L."/>
            <person name="Lelandais-Briere C."/>
            <person name="Owens G.L."/>
            <person name="Carrere S."/>
            <person name="Mayjonade B."/>
            <person name="Legrand L."/>
            <person name="Gill N."/>
            <person name="Kane N.C."/>
            <person name="Bowers J.E."/>
            <person name="Hubner S."/>
            <person name="Bellec A."/>
            <person name="Berard A."/>
            <person name="Berges H."/>
            <person name="Blanchet N."/>
            <person name="Boniface M.C."/>
            <person name="Brunel D."/>
            <person name="Catrice O."/>
            <person name="Chaidir N."/>
            <person name="Claudel C."/>
            <person name="Donnadieu C."/>
            <person name="Faraut T."/>
            <person name="Fievet G."/>
            <person name="Helmstetter N."/>
            <person name="King M."/>
            <person name="Knapp S.J."/>
            <person name="Lai Z."/>
            <person name="Le Paslier M.C."/>
            <person name="Lippi Y."/>
            <person name="Lorenzon L."/>
            <person name="Mandel J.R."/>
            <person name="Marage G."/>
            <person name="Marchand G."/>
            <person name="Marquand E."/>
            <person name="Bret-Mestries E."/>
            <person name="Morien E."/>
            <person name="Nambeesan S."/>
            <person name="Nguyen T."/>
            <person name="Pegot-Espagnet P."/>
            <person name="Pouilly N."/>
            <person name="Raftis F."/>
            <person name="Sallet E."/>
            <person name="Schiex T."/>
            <person name="Thomas J."/>
            <person name="Vandecasteele C."/>
            <person name="Vares D."/>
            <person name="Vear F."/>
            <person name="Vautrin S."/>
            <person name="Crespi M."/>
            <person name="Mangin B."/>
            <person name="Burke J.M."/>
            <person name="Salse J."/>
            <person name="Munos S."/>
            <person name="Vincourt P."/>
            <person name="Rieseberg L.H."/>
            <person name="Langlade N.B."/>
        </authorList>
    </citation>
    <scope>NUCLEOTIDE SEQUENCE</scope>
    <source>
        <tissue evidence="4">Leaves</tissue>
    </source>
</reference>
<dbReference type="SUPFAM" id="SSF52172">
    <property type="entry name" value="CheY-like"/>
    <property type="match status" value="1"/>
</dbReference>
<protein>
    <submittedName>
        <fullName evidence="4">Non-specific serine/threonine protein kinase</fullName>
        <ecNumber evidence="4">2.7.11.1</ecNumber>
    </submittedName>
</protein>
<dbReference type="GO" id="GO:0005524">
    <property type="term" value="F:ATP binding"/>
    <property type="evidence" value="ECO:0007669"/>
    <property type="project" value="UniProtKB-KW"/>
</dbReference>
<keyword evidence="4" id="KW-0418">Kinase</keyword>
<proteinExistence type="predicted"/>
<evidence type="ECO:0000313" key="4">
    <source>
        <dbReference type="EMBL" id="KAF5765303.1"/>
    </source>
</evidence>
<dbReference type="InterPro" id="IPR011006">
    <property type="entry name" value="CheY-like_superfamily"/>
</dbReference>
<dbReference type="GO" id="GO:0046872">
    <property type="term" value="F:metal ion binding"/>
    <property type="evidence" value="ECO:0007669"/>
    <property type="project" value="UniProtKB-KW"/>
</dbReference>
<feature type="region of interest" description="Disordered" evidence="2">
    <location>
        <begin position="1"/>
        <end position="68"/>
    </location>
</feature>
<dbReference type="EMBL" id="MNCJ02000330">
    <property type="protein sequence ID" value="KAF5765303.1"/>
    <property type="molecule type" value="Genomic_DNA"/>
</dbReference>
<dbReference type="PROSITE" id="PS50110">
    <property type="entry name" value="RESPONSE_REGULATORY"/>
    <property type="match status" value="1"/>
</dbReference>
<reference evidence="4" key="2">
    <citation type="submission" date="2020-06" db="EMBL/GenBank/DDBJ databases">
        <title>Helianthus annuus Genome sequencing and assembly Release 2.</title>
        <authorList>
            <person name="Gouzy J."/>
            <person name="Langlade N."/>
            <person name="Munos S."/>
        </authorList>
    </citation>
    <scope>NUCLEOTIDE SEQUENCE</scope>
    <source>
        <tissue evidence="4">Leaves</tissue>
    </source>
</reference>
<dbReference type="InterPro" id="IPR001789">
    <property type="entry name" value="Sig_transdc_resp-reg_receiver"/>
</dbReference>
<evidence type="ECO:0000313" key="5">
    <source>
        <dbReference type="Proteomes" id="UP000215914"/>
    </source>
</evidence>
<evidence type="ECO:0000259" key="3">
    <source>
        <dbReference type="PROSITE" id="PS50110"/>
    </source>
</evidence>
<keyword evidence="4" id="KW-0723">Serine/threonine-protein kinase</keyword>
<evidence type="ECO:0000256" key="1">
    <source>
        <dbReference type="PROSITE-ProRule" id="PRU00169"/>
    </source>
</evidence>
<dbReference type="Proteomes" id="UP000215914">
    <property type="component" value="Unassembled WGS sequence"/>
</dbReference>
<dbReference type="Gramene" id="mRNA:HanXRQr2_Chr15g0702201">
    <property type="protein sequence ID" value="CDS:HanXRQr2_Chr15g0702201.1"/>
    <property type="gene ID" value="HanXRQr2_Chr15g0702201"/>
</dbReference>
<comment type="caution">
    <text evidence="4">The sequence shown here is derived from an EMBL/GenBank/DDBJ whole genome shotgun (WGS) entry which is preliminary data.</text>
</comment>
<accession>A0A9K3E215</accession>
<comment type="caution">
    <text evidence="1">Lacks conserved residue(s) required for the propagation of feature annotation.</text>
</comment>
<dbReference type="GO" id="GO:0038199">
    <property type="term" value="F:ethylene receptor activity"/>
    <property type="evidence" value="ECO:0000318"/>
    <property type="project" value="GO_Central"/>
</dbReference>
<dbReference type="GO" id="GO:0004674">
    <property type="term" value="F:protein serine/threonine kinase activity"/>
    <property type="evidence" value="ECO:0007669"/>
    <property type="project" value="UniProtKB-KW"/>
</dbReference>
<feature type="domain" description="Response regulatory" evidence="3">
    <location>
        <begin position="321"/>
        <end position="355"/>
    </location>
</feature>